<dbReference type="EMBL" id="JAAXPG010000006">
    <property type="protein sequence ID" value="NKY97583.1"/>
    <property type="molecule type" value="Genomic_DNA"/>
</dbReference>
<dbReference type="InterPro" id="IPR021239">
    <property type="entry name" value="DUF2625"/>
</dbReference>
<comment type="caution">
    <text evidence="1">The sequence shown here is derived from an EMBL/GenBank/DDBJ whole genome shotgun (WGS) entry which is preliminary data.</text>
</comment>
<evidence type="ECO:0000313" key="1">
    <source>
        <dbReference type="EMBL" id="NKY97583.1"/>
    </source>
</evidence>
<dbReference type="Pfam" id="PF10946">
    <property type="entry name" value="DUF2625"/>
    <property type="match status" value="1"/>
</dbReference>
<keyword evidence="2" id="KW-1185">Reference proteome</keyword>
<reference evidence="1 2" key="1">
    <citation type="submission" date="2020-04" db="EMBL/GenBank/DDBJ databases">
        <title>MicrobeNet Type strains.</title>
        <authorList>
            <person name="Nicholson A.C."/>
        </authorList>
    </citation>
    <scope>NUCLEOTIDE SEQUENCE [LARGE SCALE GENOMIC DNA]</scope>
    <source>
        <strain evidence="1 2">ATCC 23612</strain>
    </source>
</reference>
<protein>
    <submittedName>
        <fullName evidence="1">DUF2625 family protein</fullName>
    </submittedName>
</protein>
<accession>A0A7X6RPH0</accession>
<gene>
    <name evidence="1" type="ORF">HGB44_07835</name>
</gene>
<dbReference type="RefSeq" id="WP_061078330.1">
    <property type="nucleotide sequence ID" value="NZ_JAAXPG010000006.1"/>
</dbReference>
<dbReference type="NCBIfam" id="NF008496">
    <property type="entry name" value="PRK11408.1-3"/>
    <property type="match status" value="1"/>
</dbReference>
<dbReference type="Proteomes" id="UP000553209">
    <property type="component" value="Unassembled WGS sequence"/>
</dbReference>
<sequence>MRELSELVEVDEPAWPLLSERMERGAASVRALPVDPERGRTCLHRLQVTARSFLGAMALESGGLLLDGGWLRVHGGGGAELPGLGEVNDLSAAVVYGPPPRLVVAHDVLGGVFALNGPAAEGGDHPGRPGEMVYFAPDSLEWEPLETAYSGWILWLLEGRLEDFYRALRWPGWREEAEALDLAQGLSLHPLPWTAEARGDMAATSRRPLALGELTGAHRESCTALGLPDPGPFGLL</sequence>
<dbReference type="AlphaFoldDB" id="A0A7X6RPH0"/>
<organism evidence="1 2">
    <name type="scientific">Nocardiopsis alborubida</name>
    <dbReference type="NCBI Taxonomy" id="146802"/>
    <lineage>
        <taxon>Bacteria</taxon>
        <taxon>Bacillati</taxon>
        <taxon>Actinomycetota</taxon>
        <taxon>Actinomycetes</taxon>
        <taxon>Streptosporangiales</taxon>
        <taxon>Nocardiopsidaceae</taxon>
        <taxon>Nocardiopsis</taxon>
    </lineage>
</organism>
<name>A0A7X6RPH0_9ACTN</name>
<evidence type="ECO:0000313" key="2">
    <source>
        <dbReference type="Proteomes" id="UP000553209"/>
    </source>
</evidence>
<proteinExistence type="predicted"/>